<organism evidence="1">
    <name type="scientific">marine sediment metagenome</name>
    <dbReference type="NCBI Taxonomy" id="412755"/>
    <lineage>
        <taxon>unclassified sequences</taxon>
        <taxon>metagenomes</taxon>
        <taxon>ecological metagenomes</taxon>
    </lineage>
</organism>
<reference evidence="1" key="1">
    <citation type="journal article" date="2014" name="Front. Microbiol.">
        <title>High frequency of phylogenetically diverse reductive dehalogenase-homologous genes in deep subseafloor sedimentary metagenomes.</title>
        <authorList>
            <person name="Kawai M."/>
            <person name="Futagami T."/>
            <person name="Toyoda A."/>
            <person name="Takaki Y."/>
            <person name="Nishi S."/>
            <person name="Hori S."/>
            <person name="Arai W."/>
            <person name="Tsubouchi T."/>
            <person name="Morono Y."/>
            <person name="Uchiyama I."/>
            <person name="Ito T."/>
            <person name="Fujiyama A."/>
            <person name="Inagaki F."/>
            <person name="Takami H."/>
        </authorList>
    </citation>
    <scope>NUCLEOTIDE SEQUENCE</scope>
    <source>
        <strain evidence="1">Expedition CK06-06</strain>
    </source>
</reference>
<dbReference type="EMBL" id="BARU01036885">
    <property type="protein sequence ID" value="GAH82045.1"/>
    <property type="molecule type" value="Genomic_DNA"/>
</dbReference>
<proteinExistence type="predicted"/>
<feature type="non-terminal residue" evidence="1">
    <location>
        <position position="111"/>
    </location>
</feature>
<evidence type="ECO:0000313" key="1">
    <source>
        <dbReference type="EMBL" id="GAH82045.1"/>
    </source>
</evidence>
<gene>
    <name evidence="1" type="ORF">S03H2_57536</name>
</gene>
<name>X1JKR6_9ZZZZ</name>
<sequence>MSIVSIFRIHREYTLWDDILPVNWTDGTAILSTGAVKDNVYFDARDCNKLMFYIDFTVGGLAYMQFRVLFSPDRINWYQKTTTTYAGGVLTGVVNVDRFAVTGRYRISFSI</sequence>
<accession>X1JKR6</accession>
<comment type="caution">
    <text evidence="1">The sequence shown here is derived from an EMBL/GenBank/DDBJ whole genome shotgun (WGS) entry which is preliminary data.</text>
</comment>
<dbReference type="AlphaFoldDB" id="X1JKR6"/>
<protein>
    <submittedName>
        <fullName evidence="1">Uncharacterized protein</fullName>
    </submittedName>
</protein>